<feature type="signal peptide" evidence="1">
    <location>
        <begin position="1"/>
        <end position="17"/>
    </location>
</feature>
<evidence type="ECO:0008006" key="4">
    <source>
        <dbReference type="Google" id="ProtNLM"/>
    </source>
</evidence>
<accession>A0A2B7XRB2</accession>
<gene>
    <name evidence="2" type="ORF">AJ80_07250</name>
</gene>
<feature type="chain" id="PRO_5012699366" description="Hydrophobin" evidence="1">
    <location>
        <begin position="18"/>
        <end position="122"/>
    </location>
</feature>
<evidence type="ECO:0000313" key="3">
    <source>
        <dbReference type="Proteomes" id="UP000224634"/>
    </source>
</evidence>
<reference evidence="2 3" key="1">
    <citation type="submission" date="2017-10" db="EMBL/GenBank/DDBJ databases">
        <title>Comparative genomics in systemic dimorphic fungi from Ajellomycetaceae.</title>
        <authorList>
            <person name="Munoz J.F."/>
            <person name="Mcewen J.G."/>
            <person name="Clay O.K."/>
            <person name="Cuomo C.A."/>
        </authorList>
    </citation>
    <scope>NUCLEOTIDE SEQUENCE [LARGE SCALE GENOMIC DNA]</scope>
    <source>
        <strain evidence="2 3">UAMH7299</strain>
    </source>
</reference>
<name>A0A2B7XRB2_POLH7</name>
<dbReference type="EMBL" id="PDNA01000136">
    <property type="protein sequence ID" value="PGH11148.1"/>
    <property type="molecule type" value="Genomic_DNA"/>
</dbReference>
<dbReference type="AlphaFoldDB" id="A0A2B7XRB2"/>
<comment type="caution">
    <text evidence="2">The sequence shown here is derived from an EMBL/GenBank/DDBJ whole genome shotgun (WGS) entry which is preliminary data.</text>
</comment>
<evidence type="ECO:0000313" key="2">
    <source>
        <dbReference type="EMBL" id="PGH11148.1"/>
    </source>
</evidence>
<dbReference type="Proteomes" id="UP000224634">
    <property type="component" value="Unassembled WGS sequence"/>
</dbReference>
<sequence>MRFTLPVLALLVSTVLAIPTSSQPSISELTTLAEDLAAGAPVPEGVIMLENDEQASAEEALNTPTKRDTMFCGAKSNGTCCCTICPDGRLVMCTQICGITLDVLTEQNIEVINIPGVRFRKG</sequence>
<proteinExistence type="predicted"/>
<keyword evidence="1" id="KW-0732">Signal</keyword>
<protein>
    <recommendedName>
        <fullName evidence="4">Hydrophobin</fullName>
    </recommendedName>
</protein>
<organism evidence="2 3">
    <name type="scientific">Polytolypa hystricis (strain UAMH7299)</name>
    <dbReference type="NCBI Taxonomy" id="1447883"/>
    <lineage>
        <taxon>Eukaryota</taxon>
        <taxon>Fungi</taxon>
        <taxon>Dikarya</taxon>
        <taxon>Ascomycota</taxon>
        <taxon>Pezizomycotina</taxon>
        <taxon>Eurotiomycetes</taxon>
        <taxon>Eurotiomycetidae</taxon>
        <taxon>Onygenales</taxon>
        <taxon>Onygenales incertae sedis</taxon>
        <taxon>Polytolypa</taxon>
    </lineage>
</organism>
<evidence type="ECO:0000256" key="1">
    <source>
        <dbReference type="SAM" id="SignalP"/>
    </source>
</evidence>
<keyword evidence="3" id="KW-1185">Reference proteome</keyword>